<name>A0A6C0F1S2_9ZZZZ</name>
<dbReference type="SUPFAM" id="SSF56112">
    <property type="entry name" value="Protein kinase-like (PK-like)"/>
    <property type="match status" value="1"/>
</dbReference>
<dbReference type="Gene3D" id="1.10.510.10">
    <property type="entry name" value="Transferase(Phosphotransferase) domain 1"/>
    <property type="match status" value="1"/>
</dbReference>
<dbReference type="AlphaFoldDB" id="A0A6C0F1S2"/>
<sequence length="521" mass="59812">MTKSRCVSGCKGLDTEICEKAPRCSYANGEKRQFCRLERTFKMNKSDCSVRRKTNKNQKAATIQKFMKKTTYKRRAEFLKAMCSDSGFCYAIGKNRAKIFDFFNGFVNFEFVKPPVIAIGNPSSNGFVKSIQYERLGYSANAVLKSSTKSTADNLAYEFLVGMFLNRMGNRFPCFVQTYGLYYYESEQAWQHALDTKRMTTNILKDSLQLYKRLNNYNHDIKTVINEDACNNSKYTALLIQHFNNVQTFGDLLYSSSQYGETWGNFTLKDLPYILYQIYMPLAVMTKTFTHYDLHHNNVLLYEPSPGKYIKYYYHNGSETVTFKSKYMAKIIDYGRAFYKDNEVKNVSSTDVLKTVCTIDDCNENGEDCGNRSGFRYLTNMMEPDTYFMSSSEVNPSADLRFLYLVRKAFQEHGVNAGSGDCGPADLELEAFEPIDQLMDKIFYGNGLYRGQTKYGTKPVKTSGLPDIVENVEDVEEVLRDMLIGNSALRAFNEIAYENMEKICDIHIYADGVTNMRIRMA</sequence>
<accession>A0A6C0F1S2</accession>
<protein>
    <recommendedName>
        <fullName evidence="2">Protein kinase domain-containing protein</fullName>
    </recommendedName>
</protein>
<evidence type="ECO:0000313" key="1">
    <source>
        <dbReference type="EMBL" id="QHT34992.1"/>
    </source>
</evidence>
<evidence type="ECO:0008006" key="2">
    <source>
        <dbReference type="Google" id="ProtNLM"/>
    </source>
</evidence>
<proteinExistence type="predicted"/>
<reference evidence="1" key="1">
    <citation type="journal article" date="2020" name="Nature">
        <title>Giant virus diversity and host interactions through global metagenomics.</title>
        <authorList>
            <person name="Schulz F."/>
            <person name="Roux S."/>
            <person name="Paez-Espino D."/>
            <person name="Jungbluth S."/>
            <person name="Walsh D.A."/>
            <person name="Denef V.J."/>
            <person name="McMahon K.D."/>
            <person name="Konstantinidis K.T."/>
            <person name="Eloe-Fadrosh E.A."/>
            <person name="Kyrpides N.C."/>
            <person name="Woyke T."/>
        </authorList>
    </citation>
    <scope>NUCLEOTIDE SEQUENCE</scope>
    <source>
        <strain evidence="1">GVMAG-M-3300009180-1</strain>
    </source>
</reference>
<organism evidence="1">
    <name type="scientific">viral metagenome</name>
    <dbReference type="NCBI Taxonomy" id="1070528"/>
    <lineage>
        <taxon>unclassified sequences</taxon>
        <taxon>metagenomes</taxon>
        <taxon>organismal metagenomes</taxon>
    </lineage>
</organism>
<dbReference type="EMBL" id="MN739011">
    <property type="protein sequence ID" value="QHT34992.1"/>
    <property type="molecule type" value="Genomic_DNA"/>
</dbReference>
<dbReference type="InterPro" id="IPR011009">
    <property type="entry name" value="Kinase-like_dom_sf"/>
</dbReference>